<name>A0A9X4F4J7_9VIBR</name>
<accession>A0A9X4F4J7</accession>
<keyword evidence="1" id="KW-0175">Coiled coil</keyword>
<proteinExistence type="predicted"/>
<organism evidence="3 4">
    <name type="scientific">Vibrio aestuarianus</name>
    <dbReference type="NCBI Taxonomy" id="28171"/>
    <lineage>
        <taxon>Bacteria</taxon>
        <taxon>Pseudomonadati</taxon>
        <taxon>Pseudomonadota</taxon>
        <taxon>Gammaproteobacteria</taxon>
        <taxon>Vibrionales</taxon>
        <taxon>Vibrionaceae</taxon>
        <taxon>Vibrio</taxon>
    </lineage>
</organism>
<comment type="caution">
    <text evidence="3">The sequence shown here is derived from an EMBL/GenBank/DDBJ whole genome shotgun (WGS) entry which is preliminary data.</text>
</comment>
<dbReference type="RefSeq" id="WP_274683990.1">
    <property type="nucleotide sequence ID" value="NZ_JAKNBA010000085.1"/>
</dbReference>
<evidence type="ECO:0000259" key="2">
    <source>
        <dbReference type="Pfam" id="PF00583"/>
    </source>
</evidence>
<feature type="domain" description="N-acetyltransferase" evidence="2">
    <location>
        <begin position="135"/>
        <end position="189"/>
    </location>
</feature>
<evidence type="ECO:0000256" key="1">
    <source>
        <dbReference type="SAM" id="Coils"/>
    </source>
</evidence>
<gene>
    <name evidence="3" type="ORF">L9W94_19300</name>
</gene>
<dbReference type="GO" id="GO:0016747">
    <property type="term" value="F:acyltransferase activity, transferring groups other than amino-acyl groups"/>
    <property type="evidence" value="ECO:0007669"/>
    <property type="project" value="InterPro"/>
</dbReference>
<evidence type="ECO:0000313" key="4">
    <source>
        <dbReference type="Proteomes" id="UP001140979"/>
    </source>
</evidence>
<reference evidence="3" key="1">
    <citation type="submission" date="2022-02" db="EMBL/GenBank/DDBJ databases">
        <title>Emergence and expansion in Europe of a Vibrio aestuarianus clonal complex pathogenic for oysters.</title>
        <authorList>
            <person name="Mesnil A."/>
            <person name="Travers M.-A."/>
        </authorList>
    </citation>
    <scope>NUCLEOTIDE SEQUENCE</scope>
    <source>
        <strain evidence="3">19_064_11T1</strain>
    </source>
</reference>
<evidence type="ECO:0000313" key="3">
    <source>
        <dbReference type="EMBL" id="MDE1244234.1"/>
    </source>
</evidence>
<protein>
    <recommendedName>
        <fullName evidence="2">N-acetyltransferase domain-containing protein</fullName>
    </recommendedName>
</protein>
<dbReference type="Pfam" id="PF00583">
    <property type="entry name" value="Acetyltransf_1"/>
    <property type="match status" value="1"/>
</dbReference>
<sequence length="241" mass="27451">MSLIVSFCSLVVAAIAAKIAVSSMKKVHSSYDETRTVLKQLEAKELELQSLAIQIEQLSERLVSLESTKTPVVEFYDELKTQQNLKIFNLYGFITLVGQGCIEFASDDIKDKFNSLVNCHHRNFWASDKSISPLGRSHFYIMIYYHSDKVAGYQMFFTSPDKTCTLFEVYVAESLRNLAIASSLIESTIGFSDTQLKIREFDTHLLKQENGQRSLLVNVFEQMKKLHPKANFKVTVEEPDI</sequence>
<dbReference type="InterPro" id="IPR000182">
    <property type="entry name" value="GNAT_dom"/>
</dbReference>
<dbReference type="EMBL" id="JAKNBA010000085">
    <property type="protein sequence ID" value="MDE1244234.1"/>
    <property type="molecule type" value="Genomic_DNA"/>
</dbReference>
<dbReference type="SUPFAM" id="SSF55729">
    <property type="entry name" value="Acyl-CoA N-acyltransferases (Nat)"/>
    <property type="match status" value="1"/>
</dbReference>
<feature type="coiled-coil region" evidence="1">
    <location>
        <begin position="38"/>
        <end position="68"/>
    </location>
</feature>
<dbReference type="InterPro" id="IPR016181">
    <property type="entry name" value="Acyl_CoA_acyltransferase"/>
</dbReference>
<dbReference type="Gene3D" id="3.40.630.30">
    <property type="match status" value="1"/>
</dbReference>
<dbReference type="AlphaFoldDB" id="A0A9X4F4J7"/>
<dbReference type="Proteomes" id="UP001140979">
    <property type="component" value="Unassembled WGS sequence"/>
</dbReference>